<dbReference type="RefSeq" id="WP_090454273.1">
    <property type="nucleotide sequence ID" value="NZ_FNTC01000002.1"/>
</dbReference>
<dbReference type="GO" id="GO:0008237">
    <property type="term" value="F:metallopeptidase activity"/>
    <property type="evidence" value="ECO:0007669"/>
    <property type="project" value="UniProtKB-KW"/>
</dbReference>
<keyword evidence="4" id="KW-0862">Zinc</keyword>
<keyword evidence="1" id="KW-0645">Protease</keyword>
<reference evidence="8" key="1">
    <citation type="submission" date="2016-10" db="EMBL/GenBank/DDBJ databases">
        <authorList>
            <person name="Varghese N."/>
            <person name="Submissions S."/>
        </authorList>
    </citation>
    <scope>NUCLEOTIDE SEQUENCE [LARGE SCALE GENOMIC DNA]</scope>
    <source>
        <strain evidence="8">BS3660</strain>
    </source>
</reference>
<dbReference type="Gene3D" id="3.40.140.10">
    <property type="entry name" value="Cytidine Deaminase, domain 2"/>
    <property type="match status" value="1"/>
</dbReference>
<dbReference type="Pfam" id="PF14464">
    <property type="entry name" value="Prok-JAB"/>
    <property type="match status" value="1"/>
</dbReference>
<gene>
    <name evidence="7" type="ORF">SAMN04490187_3037</name>
</gene>
<evidence type="ECO:0000256" key="5">
    <source>
        <dbReference type="ARBA" id="ARBA00023049"/>
    </source>
</evidence>
<evidence type="ECO:0000256" key="1">
    <source>
        <dbReference type="ARBA" id="ARBA00022670"/>
    </source>
</evidence>
<feature type="domain" description="JAB" evidence="6">
    <location>
        <begin position="30"/>
        <end position="136"/>
    </location>
</feature>
<keyword evidence="5" id="KW-0482">Metalloprotease</keyword>
<keyword evidence="3" id="KW-0378">Hydrolase</keyword>
<evidence type="ECO:0000256" key="4">
    <source>
        <dbReference type="ARBA" id="ARBA00022833"/>
    </source>
</evidence>
<sequence length="159" mass="18391">MRFINAWKDPASERLVYFAPQVIEVFERYIQGENDAEAGGILLGHVRGIHLEILEATVPTPKDRRLKYFFERLLDGHQGIAERRWRDSNGLVRYVGEWHTHPEDHPTPSGLDISEWQKLAASRRDGRPMLAAIVGRQDLRVEYMLSDGARHRLYPFSGQ</sequence>
<organism evidence="7 8">
    <name type="scientific">Pseudomonas jessenii</name>
    <dbReference type="NCBI Taxonomy" id="77298"/>
    <lineage>
        <taxon>Bacteria</taxon>
        <taxon>Pseudomonadati</taxon>
        <taxon>Pseudomonadota</taxon>
        <taxon>Gammaproteobacteria</taxon>
        <taxon>Pseudomonadales</taxon>
        <taxon>Pseudomonadaceae</taxon>
        <taxon>Pseudomonas</taxon>
    </lineage>
</organism>
<dbReference type="EMBL" id="FNTC01000002">
    <property type="protein sequence ID" value="SEC06655.1"/>
    <property type="molecule type" value="Genomic_DNA"/>
</dbReference>
<accession>A0A231GP17</accession>
<keyword evidence="8" id="KW-1185">Reference proteome</keyword>
<dbReference type="AlphaFoldDB" id="A0A231GP17"/>
<dbReference type="GO" id="GO:0046872">
    <property type="term" value="F:metal ion binding"/>
    <property type="evidence" value="ECO:0007669"/>
    <property type="project" value="UniProtKB-KW"/>
</dbReference>
<name>A0A231GP17_PSEJE</name>
<dbReference type="GO" id="GO:0006508">
    <property type="term" value="P:proteolysis"/>
    <property type="evidence" value="ECO:0007669"/>
    <property type="project" value="UniProtKB-KW"/>
</dbReference>
<dbReference type="Proteomes" id="UP000198542">
    <property type="component" value="Unassembled WGS sequence"/>
</dbReference>
<dbReference type="InterPro" id="IPR028090">
    <property type="entry name" value="JAB_dom_prok"/>
</dbReference>
<evidence type="ECO:0000313" key="8">
    <source>
        <dbReference type="Proteomes" id="UP000198542"/>
    </source>
</evidence>
<evidence type="ECO:0000259" key="6">
    <source>
        <dbReference type="Pfam" id="PF14464"/>
    </source>
</evidence>
<evidence type="ECO:0000313" key="7">
    <source>
        <dbReference type="EMBL" id="SEC06655.1"/>
    </source>
</evidence>
<evidence type="ECO:0000256" key="3">
    <source>
        <dbReference type="ARBA" id="ARBA00022801"/>
    </source>
</evidence>
<proteinExistence type="predicted"/>
<dbReference type="SUPFAM" id="SSF102712">
    <property type="entry name" value="JAB1/MPN domain"/>
    <property type="match status" value="1"/>
</dbReference>
<protein>
    <submittedName>
        <fullName evidence="7">Integrative and conjugative element protein, VC0181 family</fullName>
    </submittedName>
</protein>
<evidence type="ECO:0000256" key="2">
    <source>
        <dbReference type="ARBA" id="ARBA00022723"/>
    </source>
</evidence>
<keyword evidence="2" id="KW-0479">Metal-binding</keyword>